<dbReference type="Pfam" id="PF00085">
    <property type="entry name" value="Thioredoxin"/>
    <property type="match status" value="1"/>
</dbReference>
<proteinExistence type="predicted"/>
<dbReference type="SUPFAM" id="SSF52833">
    <property type="entry name" value="Thioredoxin-like"/>
    <property type="match status" value="1"/>
</dbReference>
<dbReference type="CDD" id="cd02947">
    <property type="entry name" value="TRX_family"/>
    <property type="match status" value="1"/>
</dbReference>
<organism evidence="2 3">
    <name type="scientific">Candidatus Sungiibacteriota bacterium</name>
    <dbReference type="NCBI Taxonomy" id="2750080"/>
    <lineage>
        <taxon>Bacteria</taxon>
        <taxon>Candidatus Sungiibacteriota</taxon>
    </lineage>
</organism>
<dbReference type="Proteomes" id="UP000724148">
    <property type="component" value="Unassembled WGS sequence"/>
</dbReference>
<accession>A0A931WN83</accession>
<protein>
    <submittedName>
        <fullName evidence="2">Thioredoxin family protein</fullName>
    </submittedName>
</protein>
<evidence type="ECO:0000313" key="2">
    <source>
        <dbReference type="EMBL" id="MBI2097044.1"/>
    </source>
</evidence>
<sequence length="86" mass="9684">MALVEFYGDGCPHCKNMAPLVEQLQREEGVIVEQYEVWNNEENAKKMADCDKGLCGGVPFFCNTETRAFICGGVSYEDLKAWATRK</sequence>
<dbReference type="PROSITE" id="PS00194">
    <property type="entry name" value="THIOREDOXIN_1"/>
    <property type="match status" value="1"/>
</dbReference>
<dbReference type="EMBL" id="JACOZA010000074">
    <property type="protein sequence ID" value="MBI2097044.1"/>
    <property type="molecule type" value="Genomic_DNA"/>
</dbReference>
<gene>
    <name evidence="2" type="ORF">HYT40_02750</name>
</gene>
<dbReference type="InterPro" id="IPR013766">
    <property type="entry name" value="Thioredoxin_domain"/>
</dbReference>
<dbReference type="InterPro" id="IPR036249">
    <property type="entry name" value="Thioredoxin-like_sf"/>
</dbReference>
<comment type="caution">
    <text evidence="2">The sequence shown here is derived from an EMBL/GenBank/DDBJ whole genome shotgun (WGS) entry which is preliminary data.</text>
</comment>
<evidence type="ECO:0000313" key="3">
    <source>
        <dbReference type="Proteomes" id="UP000724148"/>
    </source>
</evidence>
<name>A0A931WN83_9BACT</name>
<reference evidence="2" key="1">
    <citation type="submission" date="2020-07" db="EMBL/GenBank/DDBJ databases">
        <title>Huge and variable diversity of episymbiotic CPR bacteria and DPANN archaea in groundwater ecosystems.</title>
        <authorList>
            <person name="He C.Y."/>
            <person name="Keren R."/>
            <person name="Whittaker M."/>
            <person name="Farag I.F."/>
            <person name="Doudna J."/>
            <person name="Cate J.H.D."/>
            <person name="Banfield J.F."/>
        </authorList>
    </citation>
    <scope>NUCLEOTIDE SEQUENCE</scope>
    <source>
        <strain evidence="2">NC_groundwater_193_Ag_S-0.1um_51_7</strain>
    </source>
</reference>
<dbReference type="Gene3D" id="3.40.30.10">
    <property type="entry name" value="Glutaredoxin"/>
    <property type="match status" value="1"/>
</dbReference>
<dbReference type="AlphaFoldDB" id="A0A931WN83"/>
<evidence type="ECO:0000259" key="1">
    <source>
        <dbReference type="Pfam" id="PF00085"/>
    </source>
</evidence>
<feature type="domain" description="Thioredoxin" evidence="1">
    <location>
        <begin position="2"/>
        <end position="47"/>
    </location>
</feature>
<dbReference type="InterPro" id="IPR017937">
    <property type="entry name" value="Thioredoxin_CS"/>
</dbReference>